<feature type="chain" id="PRO_5032879124" evidence="1">
    <location>
        <begin position="30"/>
        <end position="304"/>
    </location>
</feature>
<comment type="caution">
    <text evidence="3">The sequence shown here is derived from an EMBL/GenBank/DDBJ whole genome shotgun (WGS) entry which is preliminary data.</text>
</comment>
<feature type="signal peptide" evidence="1">
    <location>
        <begin position="1"/>
        <end position="29"/>
    </location>
</feature>
<keyword evidence="4" id="KW-1185">Reference proteome</keyword>
<feature type="domain" description="DUF2059" evidence="2">
    <location>
        <begin position="107"/>
        <end position="160"/>
    </location>
</feature>
<proteinExistence type="predicted"/>
<sequence>MTRTFVTTAVARGALVLLLASAAAFGVLAAGQAQEAAGQGAAGQGPEQAQSAAVSQLISTMQIDQVIELLRVEGVDYGKSIEDEMFPGAGGAGWVATVGKIYDPVAMKAAFAGRLSAELGGKEAEVAGMEAFFGSDLGQRVLKLELEARRALLDDDTEAAADLAWGDLDSGDAARAGLIRKFAEVNDLVDSNVMGALNSNLAFYQGMAATGGFAGEMPEDQMLSDVWGQEPDIRRETEAWVYPYLNLAYGPLSDAELQAYIDFSATPEGQVLNGALFAAFDAVFTPISKALGTAAALQIQGQDI</sequence>
<reference evidence="3 4" key="1">
    <citation type="journal article" date="2017" name="Int. J. Syst. Evol. Microbiol.">
        <title>Gemmobacter straminiformis sp. nov., isolated from an artificial fountain.</title>
        <authorList>
            <person name="Kang J.Y."/>
            <person name="Kim M.J."/>
            <person name="Chun J."/>
            <person name="Son K.P."/>
            <person name="Jahng K.Y."/>
        </authorList>
    </citation>
    <scope>NUCLEOTIDE SEQUENCE [LARGE SCALE GENOMIC DNA]</scope>
    <source>
        <strain evidence="3 4">CAM-8</strain>
    </source>
</reference>
<dbReference type="Pfam" id="PF09832">
    <property type="entry name" value="DUF2059"/>
    <property type="match status" value="1"/>
</dbReference>
<dbReference type="EMBL" id="JACLQD010000006">
    <property type="protein sequence ID" value="MBC2837424.1"/>
    <property type="molecule type" value="Genomic_DNA"/>
</dbReference>
<dbReference type="RefSeq" id="WP_185799037.1">
    <property type="nucleotide sequence ID" value="NZ_JACLQD010000006.1"/>
</dbReference>
<evidence type="ECO:0000313" key="3">
    <source>
        <dbReference type="EMBL" id="MBC2837424.1"/>
    </source>
</evidence>
<evidence type="ECO:0000313" key="4">
    <source>
        <dbReference type="Proteomes" id="UP000555411"/>
    </source>
</evidence>
<evidence type="ECO:0000256" key="1">
    <source>
        <dbReference type="SAM" id="SignalP"/>
    </source>
</evidence>
<evidence type="ECO:0000259" key="2">
    <source>
        <dbReference type="Pfam" id="PF09832"/>
    </source>
</evidence>
<keyword evidence="1" id="KW-0732">Signal</keyword>
<dbReference type="Proteomes" id="UP000555411">
    <property type="component" value="Unassembled WGS sequence"/>
</dbReference>
<protein>
    <submittedName>
        <fullName evidence="3">DUF2059 domain-containing protein</fullName>
    </submittedName>
</protein>
<dbReference type="AlphaFoldDB" id="A0A842IEW0"/>
<name>A0A842IEW0_9RHOB</name>
<organism evidence="3 4">
    <name type="scientific">Paragemmobacter straminiformis</name>
    <dbReference type="NCBI Taxonomy" id="2045119"/>
    <lineage>
        <taxon>Bacteria</taxon>
        <taxon>Pseudomonadati</taxon>
        <taxon>Pseudomonadota</taxon>
        <taxon>Alphaproteobacteria</taxon>
        <taxon>Rhodobacterales</taxon>
        <taxon>Paracoccaceae</taxon>
        <taxon>Paragemmobacter</taxon>
    </lineage>
</organism>
<accession>A0A842IEW0</accession>
<dbReference type="InterPro" id="IPR018637">
    <property type="entry name" value="DUF2059"/>
</dbReference>
<gene>
    <name evidence="3" type="ORF">H7F16_18040</name>
</gene>